<dbReference type="Proteomes" id="UP000641139">
    <property type="component" value="Unassembled WGS sequence"/>
</dbReference>
<reference evidence="1 2" key="1">
    <citation type="journal article" date="2021" name="Int. J. Syst. Evol. Microbiol.">
        <title>Capnocytophaga periodontitidis sp. nov., isolated from subgingival plaque of periodontitis patient.</title>
        <authorList>
            <person name="Zhang Y."/>
            <person name="Qiao D."/>
            <person name="Shi W."/>
            <person name="Wu D."/>
            <person name="Cai M."/>
        </authorList>
    </citation>
    <scope>NUCLEOTIDE SEQUENCE [LARGE SCALE GENOMIC DNA]</scope>
    <source>
        <strain evidence="1 2">051621</strain>
    </source>
</reference>
<evidence type="ECO:0008006" key="3">
    <source>
        <dbReference type="Google" id="ProtNLM"/>
    </source>
</evidence>
<dbReference type="EMBL" id="JAEFDC010000015">
    <property type="protein sequence ID" value="MBI1647921.1"/>
    <property type="molecule type" value="Genomic_DNA"/>
</dbReference>
<protein>
    <recommendedName>
        <fullName evidence="3">FtsK domain-containing protein</fullName>
    </recommendedName>
</protein>
<evidence type="ECO:0000313" key="1">
    <source>
        <dbReference type="EMBL" id="MBI1647921.1"/>
    </source>
</evidence>
<name>A0ABS0SQ51_9FLAO</name>
<comment type="caution">
    <text evidence="1">The sequence shown here is derived from an EMBL/GenBank/DDBJ whole genome shotgun (WGS) entry which is preliminary data.</text>
</comment>
<dbReference type="RefSeq" id="WP_198467502.1">
    <property type="nucleotide sequence ID" value="NZ_JAEFDC010000015.1"/>
</dbReference>
<proteinExistence type="predicted"/>
<sequence length="223" mass="26421">MKTFQELLQVRAPKKMTLPVPLGVFIKEVKFVDIAKISPILIEGNNPDERQLLVQEIRWTMLYHKHSKNVRMFSINAQDEQKMFKMLAILQKEIANRYEKQHSKHYKAPHIIVFIENIENFAITHFETLKNIFEISQKVGIYFVLSIGKIERKHYFKHYFKLLGLCNYLLIVADNLVQRANLLKITLQEWSDLYHQKINRETIELPLIKTDEVQAFLKLKSAN</sequence>
<organism evidence="1 2">
    <name type="scientific">Capnocytophaga periodontitidis</name>
    <dbReference type="NCBI Taxonomy" id="2795027"/>
    <lineage>
        <taxon>Bacteria</taxon>
        <taxon>Pseudomonadati</taxon>
        <taxon>Bacteroidota</taxon>
        <taxon>Flavobacteriia</taxon>
        <taxon>Flavobacteriales</taxon>
        <taxon>Flavobacteriaceae</taxon>
        <taxon>Capnocytophaga</taxon>
    </lineage>
</organism>
<gene>
    <name evidence="1" type="ORF">I7X30_12770</name>
</gene>
<keyword evidence="2" id="KW-1185">Reference proteome</keyword>
<accession>A0ABS0SQ51</accession>
<evidence type="ECO:0000313" key="2">
    <source>
        <dbReference type="Proteomes" id="UP000641139"/>
    </source>
</evidence>